<feature type="domain" description="Multidrug resistance protein MdtA-like barrel-sandwich hybrid" evidence="4">
    <location>
        <begin position="63"/>
        <end position="183"/>
    </location>
</feature>
<accession>A0A2K8L1C3</accession>
<evidence type="ECO:0000259" key="4">
    <source>
        <dbReference type="Pfam" id="PF25917"/>
    </source>
</evidence>
<dbReference type="AlphaFoldDB" id="A0A2K8L1C3"/>
<sequence length="361" mass="38191">MNLCRFSPPLLIAALLTLLAGGCSEQGSGSGEATGKPVVVLKTYAVTLHDRVEALGTAQAGEAVTITARVAGRLEEVAFSDGQLVRKGDLIVRMDQDEELAQLAAAEAQLAEHKREIQRLETLLSRKAAAGRDLDERRTLAAISASNIQEIRARIAELTLTAPFDGRLGIRRVSPGALVQPGTVITTLDAAGAIKLDFTIPSTQLQGLKAGSAVEATGEAQPGKRFTGLVSAIDSRIDPVTRSIFLRAVIDNTEGLLLPGSLMRVVLRKNERQAVVVPEEAVTQKQEKHLLTLVGADGRAEIRAVEIGLRAGGLVEISRGLKAGELVVVRGMGFVQNGKPVSISETWTAIPERDGAAEAAR</sequence>
<dbReference type="EMBL" id="CP018800">
    <property type="protein sequence ID" value="ATX81043.1"/>
    <property type="molecule type" value="Genomic_DNA"/>
</dbReference>
<dbReference type="GO" id="GO:1990281">
    <property type="term" value="C:efflux pump complex"/>
    <property type="evidence" value="ECO:0007669"/>
    <property type="project" value="TreeGrafter"/>
</dbReference>
<comment type="similarity">
    <text evidence="1">Belongs to the membrane fusion protein (MFP) (TC 8.A.1) family.</text>
</comment>
<dbReference type="OrthoDB" id="9806939at2"/>
<feature type="domain" description="YknX-like C-terminal permuted SH3-like" evidence="6">
    <location>
        <begin position="275"/>
        <end position="342"/>
    </location>
</feature>
<dbReference type="InterPro" id="IPR058625">
    <property type="entry name" value="MdtA-like_BSH"/>
</dbReference>
<dbReference type="PROSITE" id="PS51257">
    <property type="entry name" value="PROKAR_LIPOPROTEIN"/>
    <property type="match status" value="1"/>
</dbReference>
<feature type="coiled-coil region" evidence="2">
    <location>
        <begin position="96"/>
        <end position="130"/>
    </location>
</feature>
<gene>
    <name evidence="7" type="ORF">Ga0123462_0165</name>
</gene>
<dbReference type="Pfam" id="PF25989">
    <property type="entry name" value="YknX_C"/>
    <property type="match status" value="1"/>
</dbReference>
<name>A0A2K8L1C3_9PROT</name>
<evidence type="ECO:0000256" key="1">
    <source>
        <dbReference type="ARBA" id="ARBA00009477"/>
    </source>
</evidence>
<protein>
    <submittedName>
        <fullName evidence="7">Membrane fusion protein, multidrug efflux system</fullName>
    </submittedName>
</protein>
<organism evidence="7 8">
    <name type="scientific">Mariprofundus ferrinatatus</name>
    <dbReference type="NCBI Taxonomy" id="1921087"/>
    <lineage>
        <taxon>Bacteria</taxon>
        <taxon>Pseudomonadati</taxon>
        <taxon>Pseudomonadota</taxon>
        <taxon>Candidatius Mariprofundia</taxon>
        <taxon>Mariprofundales</taxon>
        <taxon>Mariprofundaceae</taxon>
        <taxon>Mariprofundus</taxon>
    </lineage>
</organism>
<dbReference type="Gene3D" id="2.40.50.100">
    <property type="match status" value="1"/>
</dbReference>
<evidence type="ECO:0000256" key="3">
    <source>
        <dbReference type="SAM" id="SignalP"/>
    </source>
</evidence>
<dbReference type="InterPro" id="IPR006143">
    <property type="entry name" value="RND_pump_MFP"/>
</dbReference>
<evidence type="ECO:0000313" key="7">
    <source>
        <dbReference type="EMBL" id="ATX81043.1"/>
    </source>
</evidence>
<evidence type="ECO:0000259" key="6">
    <source>
        <dbReference type="Pfam" id="PF25989"/>
    </source>
</evidence>
<dbReference type="Gene3D" id="2.40.30.170">
    <property type="match status" value="1"/>
</dbReference>
<dbReference type="PANTHER" id="PTHR30469:SF16">
    <property type="entry name" value="HAE1 FAMILY EFFLUX PUMP MFP COMPONENT"/>
    <property type="match status" value="1"/>
</dbReference>
<evidence type="ECO:0000259" key="5">
    <source>
        <dbReference type="Pfam" id="PF25954"/>
    </source>
</evidence>
<evidence type="ECO:0000313" key="8">
    <source>
        <dbReference type="Proteomes" id="UP000231637"/>
    </source>
</evidence>
<dbReference type="InterPro" id="IPR058637">
    <property type="entry name" value="YknX-like_C"/>
</dbReference>
<dbReference type="NCBIfam" id="TIGR01730">
    <property type="entry name" value="RND_mfp"/>
    <property type="match status" value="1"/>
</dbReference>
<feature type="signal peptide" evidence="3">
    <location>
        <begin position="1"/>
        <end position="20"/>
    </location>
</feature>
<keyword evidence="2" id="KW-0175">Coiled coil</keyword>
<dbReference type="Gene3D" id="1.10.287.470">
    <property type="entry name" value="Helix hairpin bin"/>
    <property type="match status" value="1"/>
</dbReference>
<dbReference type="RefSeq" id="WP_100264564.1">
    <property type="nucleotide sequence ID" value="NZ_CP018800.1"/>
</dbReference>
<dbReference type="PANTHER" id="PTHR30469">
    <property type="entry name" value="MULTIDRUG RESISTANCE PROTEIN MDTA"/>
    <property type="match status" value="1"/>
</dbReference>
<dbReference type="KEGG" id="mfn:Ga0123462_0165"/>
<dbReference type="InterPro" id="IPR058792">
    <property type="entry name" value="Beta-barrel_RND_2"/>
</dbReference>
<dbReference type="SUPFAM" id="SSF111369">
    <property type="entry name" value="HlyD-like secretion proteins"/>
    <property type="match status" value="1"/>
</dbReference>
<proteinExistence type="inferred from homology"/>
<dbReference type="Pfam" id="PF25917">
    <property type="entry name" value="BSH_RND"/>
    <property type="match status" value="1"/>
</dbReference>
<dbReference type="Gene3D" id="2.40.420.20">
    <property type="match status" value="1"/>
</dbReference>
<keyword evidence="3" id="KW-0732">Signal</keyword>
<reference evidence="7 8" key="1">
    <citation type="submission" date="2016-12" db="EMBL/GenBank/DDBJ databases">
        <title>Isolation and genomic insights into novel planktonic Zetaproteobacteria from stratified waters of the Chesapeake Bay.</title>
        <authorList>
            <person name="McAllister S.M."/>
            <person name="Kato S."/>
            <person name="Chan C.S."/>
            <person name="Chiu B.K."/>
            <person name="Field E.K."/>
        </authorList>
    </citation>
    <scope>NUCLEOTIDE SEQUENCE [LARGE SCALE GENOMIC DNA]</scope>
    <source>
        <strain evidence="7 8">CP-8</strain>
    </source>
</reference>
<feature type="chain" id="PRO_5014675056" evidence="3">
    <location>
        <begin position="21"/>
        <end position="361"/>
    </location>
</feature>
<evidence type="ECO:0000256" key="2">
    <source>
        <dbReference type="SAM" id="Coils"/>
    </source>
</evidence>
<keyword evidence="8" id="KW-1185">Reference proteome</keyword>
<dbReference type="GO" id="GO:0015562">
    <property type="term" value="F:efflux transmembrane transporter activity"/>
    <property type="evidence" value="ECO:0007669"/>
    <property type="project" value="TreeGrafter"/>
</dbReference>
<feature type="domain" description="CusB-like beta-barrel" evidence="5">
    <location>
        <begin position="197"/>
        <end position="269"/>
    </location>
</feature>
<dbReference type="Pfam" id="PF25954">
    <property type="entry name" value="Beta-barrel_RND_2"/>
    <property type="match status" value="1"/>
</dbReference>
<dbReference type="Proteomes" id="UP000231637">
    <property type="component" value="Chromosome"/>
</dbReference>